<sequence length="42" mass="5312">MRRLLKRFKTEINPTEEQKIKIHKTIGTCRYIYKQWSEDYEH</sequence>
<dbReference type="InterPro" id="IPR021027">
    <property type="entry name" value="Transposase_put_HTH"/>
</dbReference>
<proteinExistence type="predicted"/>
<evidence type="ECO:0000313" key="2">
    <source>
        <dbReference type="EMBL" id="MEQ2357668.1"/>
    </source>
</evidence>
<protein>
    <submittedName>
        <fullName evidence="2">Helix-turn-helix domain-containing protein</fullName>
    </submittedName>
</protein>
<organism evidence="2 3">
    <name type="scientific">Blautia intestinihominis</name>
    <dbReference type="NCBI Taxonomy" id="3133152"/>
    <lineage>
        <taxon>Bacteria</taxon>
        <taxon>Bacillati</taxon>
        <taxon>Bacillota</taxon>
        <taxon>Clostridia</taxon>
        <taxon>Lachnospirales</taxon>
        <taxon>Lachnospiraceae</taxon>
        <taxon>Blautia</taxon>
    </lineage>
</organism>
<evidence type="ECO:0000313" key="3">
    <source>
        <dbReference type="Proteomes" id="UP001446032"/>
    </source>
</evidence>
<gene>
    <name evidence="2" type="ORF">WMO75_04800</name>
</gene>
<dbReference type="Proteomes" id="UP001446032">
    <property type="component" value="Unassembled WGS sequence"/>
</dbReference>
<dbReference type="EMBL" id="JBBMEI010000010">
    <property type="protein sequence ID" value="MEQ2357668.1"/>
    <property type="molecule type" value="Genomic_DNA"/>
</dbReference>
<reference evidence="2 3" key="1">
    <citation type="submission" date="2024-03" db="EMBL/GenBank/DDBJ databases">
        <title>Human intestinal bacterial collection.</title>
        <authorList>
            <person name="Pauvert C."/>
            <person name="Hitch T.C.A."/>
            <person name="Clavel T."/>
        </authorList>
    </citation>
    <scope>NUCLEOTIDE SEQUENCE [LARGE SCALE GENOMIC DNA]</scope>
    <source>
        <strain evidence="2 3">CLA-AA-H95</strain>
    </source>
</reference>
<dbReference type="Pfam" id="PF12323">
    <property type="entry name" value="HTH_OrfB_IS605"/>
    <property type="match status" value="1"/>
</dbReference>
<comment type="caution">
    <text evidence="2">The sequence shown here is derived from an EMBL/GenBank/DDBJ whole genome shotgun (WGS) entry which is preliminary data.</text>
</comment>
<accession>A0ABV1AHM7</accession>
<feature type="domain" description="Transposase putative helix-turn-helix" evidence="1">
    <location>
        <begin position="1"/>
        <end position="33"/>
    </location>
</feature>
<name>A0ABV1AHM7_9FIRM</name>
<evidence type="ECO:0000259" key="1">
    <source>
        <dbReference type="Pfam" id="PF12323"/>
    </source>
</evidence>
<dbReference type="RefSeq" id="WP_334290852.1">
    <property type="nucleotide sequence ID" value="NZ_JBBMEI010000010.1"/>
</dbReference>
<keyword evidence="3" id="KW-1185">Reference proteome</keyword>